<evidence type="ECO:0000313" key="1">
    <source>
        <dbReference type="EMBL" id="CAF4971702.1"/>
    </source>
</evidence>
<dbReference type="PANTHER" id="PTHR23052">
    <property type="entry name" value="AXONEMAL DYNEIN LIGHT CHAIN DOMAIN-CONTAINING PROTEIN 1"/>
    <property type="match status" value="1"/>
</dbReference>
<dbReference type="EMBL" id="CAJOBR010026495">
    <property type="protein sequence ID" value="CAF4971702.1"/>
    <property type="molecule type" value="Genomic_DNA"/>
</dbReference>
<dbReference type="InterPro" id="IPR052845">
    <property type="entry name" value="Axonemal_dynein_LC_domain"/>
</dbReference>
<gene>
    <name evidence="1" type="ORF">QYT958_LOCUS35278</name>
</gene>
<organism evidence="1 2">
    <name type="scientific">Rotaria socialis</name>
    <dbReference type="NCBI Taxonomy" id="392032"/>
    <lineage>
        <taxon>Eukaryota</taxon>
        <taxon>Metazoa</taxon>
        <taxon>Spiralia</taxon>
        <taxon>Gnathifera</taxon>
        <taxon>Rotifera</taxon>
        <taxon>Eurotatoria</taxon>
        <taxon>Bdelloidea</taxon>
        <taxon>Philodinida</taxon>
        <taxon>Philodinidae</taxon>
        <taxon>Rotaria</taxon>
    </lineage>
</organism>
<protein>
    <submittedName>
        <fullName evidence="1">Uncharacterized protein</fullName>
    </submittedName>
</protein>
<evidence type="ECO:0000313" key="2">
    <source>
        <dbReference type="Proteomes" id="UP000663848"/>
    </source>
</evidence>
<dbReference type="AlphaFoldDB" id="A0A821YSR4"/>
<reference evidence="1" key="1">
    <citation type="submission" date="2021-02" db="EMBL/GenBank/DDBJ databases">
        <authorList>
            <person name="Nowell W R."/>
        </authorList>
    </citation>
    <scope>NUCLEOTIDE SEQUENCE</scope>
</reference>
<dbReference type="PANTHER" id="PTHR23052:SF1">
    <property type="entry name" value="AXONEMAL DYNEIN LIGHT CHAIN DOMAIN-CONTAINING PROTEIN 1"/>
    <property type="match status" value="1"/>
</dbReference>
<sequence length="218" mass="25375">DREQGQREFETTKNLTRLIKSIETLRIAFRQDHFDLEGKLSQVPDPRKVIEYLNEIKRWEDSCTHEIEKFGGDTVLINEERMKKADRQLKKWIDMTERLLSRHPSTNSGDNTEQQALRDLFENISILHSQYRIRMTGENGLAQTVIFFSNVLESWNSKFNTYAYTGGKISEGEWLAFYSQMDEWLEGINKAVAFVGKSTKDSSDELDEQKKGNAVKNV</sequence>
<proteinExistence type="predicted"/>
<comment type="caution">
    <text evidence="1">The sequence shown here is derived from an EMBL/GenBank/DDBJ whole genome shotgun (WGS) entry which is preliminary data.</text>
</comment>
<name>A0A821YSR4_9BILA</name>
<feature type="non-terminal residue" evidence="1">
    <location>
        <position position="1"/>
    </location>
</feature>
<accession>A0A821YSR4</accession>
<dbReference type="Proteomes" id="UP000663848">
    <property type="component" value="Unassembled WGS sequence"/>
</dbReference>